<dbReference type="PANTHER" id="PTHR42791:SF5">
    <property type="entry name" value="HYPOTHETICAL ACETYLTRANSFERASE (EUROFUNG)"/>
    <property type="match status" value="1"/>
</dbReference>
<dbReference type="InterPro" id="IPR052523">
    <property type="entry name" value="Trichothecene_AcTrans"/>
</dbReference>
<dbReference type="Gene3D" id="3.40.630.30">
    <property type="match status" value="1"/>
</dbReference>
<dbReference type="AlphaFoldDB" id="A0A093VJ85"/>
<dbReference type="PANTHER" id="PTHR42791">
    <property type="entry name" value="GNAT FAMILY ACETYLTRANSFERASE"/>
    <property type="match status" value="1"/>
</dbReference>
<reference evidence="1" key="1">
    <citation type="journal article" date="2014" name="PLoS Genet.">
        <title>Signature Gene Expression Reveals Novel Clues to the Molecular Mechanisms of Dimorphic Transition in Penicillium marneffei.</title>
        <authorList>
            <person name="Yang E."/>
            <person name="Wang G."/>
            <person name="Cai J."/>
            <person name="Woo P.C."/>
            <person name="Lau S.K."/>
            <person name="Yuen K.-Y."/>
            <person name="Chow W.-N."/>
            <person name="Lin X."/>
        </authorList>
    </citation>
    <scope>NUCLEOTIDE SEQUENCE [LARGE SCALE GENOMIC DNA]</scope>
    <source>
        <strain evidence="1">PM1</strain>
    </source>
</reference>
<dbReference type="SUPFAM" id="SSF55729">
    <property type="entry name" value="Acyl-CoA N-acyltransferases (Nat)"/>
    <property type="match status" value="1"/>
</dbReference>
<keyword evidence="1" id="KW-0418">Kinase</keyword>
<accession>A0A093VJ85</accession>
<organism evidence="1">
    <name type="scientific">Talaromyces marneffei PM1</name>
    <dbReference type="NCBI Taxonomy" id="1077442"/>
    <lineage>
        <taxon>Eukaryota</taxon>
        <taxon>Fungi</taxon>
        <taxon>Dikarya</taxon>
        <taxon>Ascomycota</taxon>
        <taxon>Pezizomycotina</taxon>
        <taxon>Eurotiomycetes</taxon>
        <taxon>Eurotiomycetidae</taxon>
        <taxon>Eurotiales</taxon>
        <taxon>Trichocomaceae</taxon>
        <taxon>Talaromyces</taxon>
        <taxon>Talaromyces sect. Talaromyces</taxon>
    </lineage>
</organism>
<protein>
    <submittedName>
        <fullName evidence="1">Putative pyridoxal kinase BUD16</fullName>
    </submittedName>
</protein>
<gene>
    <name evidence="1" type="ORF">GQ26_0031630</name>
</gene>
<sequence>MGYKIEVAQDADMPELVATLWDSFERPYQGILRNFFPILNNDREASLLAAIEMQREEYKDSYPELIWLKITYHADDEDTKGTVVGGAKWFFFQRNPFVPKPGSDHDPATEEAVWYPEGPARTFATAAMHALDRPRMTMGQGPHAFLNIAFTVLEHRRKGVANLFLNWGLNRADELGLGTWLDASEHGKPVYEKLGFIPHGMNNISPVMPASYNAEQRAEWEKMEKVILPMDFVPMWRPVGGKFVEGETVRPWDN</sequence>
<evidence type="ECO:0000313" key="1">
    <source>
        <dbReference type="EMBL" id="KFX52240.1"/>
    </source>
</evidence>
<proteinExistence type="predicted"/>
<comment type="caution">
    <text evidence="1">The sequence shown here is derived from an EMBL/GenBank/DDBJ whole genome shotgun (WGS) entry which is preliminary data.</text>
</comment>
<dbReference type="EMBL" id="JPOX01000003">
    <property type="protein sequence ID" value="KFX52240.1"/>
    <property type="molecule type" value="Genomic_DNA"/>
</dbReference>
<dbReference type="eggNOG" id="ENOG502SNYC">
    <property type="taxonomic scope" value="Eukaryota"/>
</dbReference>
<dbReference type="InterPro" id="IPR016181">
    <property type="entry name" value="Acyl_CoA_acyltransferase"/>
</dbReference>
<dbReference type="HOGENOM" id="CLU_060131_4_0_1"/>
<name>A0A093VJ85_TALMA</name>
<dbReference type="GO" id="GO:0016301">
    <property type="term" value="F:kinase activity"/>
    <property type="evidence" value="ECO:0007669"/>
    <property type="project" value="UniProtKB-KW"/>
</dbReference>
<keyword evidence="1" id="KW-0808">Transferase</keyword>